<dbReference type="PANTHER" id="PTHR43808:SF31">
    <property type="entry name" value="N-ACETYL-L-CITRULLINE DEACETYLASE"/>
    <property type="match status" value="1"/>
</dbReference>
<sequence length="472" mass="52126">MKDKIIERAEYLRDNIILSTQELVKIPSVEAEPDGDYPYGKDVYRALEKALEISEKLGFKTKNIDNQAAHVEMGEGEEILALLCHLDVVPEGSDWTYPPFAAEIHDDKIYGRGTIDDKGPAAAGLYAMKIVQELGVKLDKRVRLILGTNEESGMASLNHYFKKEKMPELAFSPDATFPAIHAEKGIADLKFSLALNGDTGDRRDGLQLEQIKGGNAANMVPDYAEAVLSGLKKEELLELLADIDYEQDDLKIETENSKIKLSYQGISAHGSMPQDGKNAISYLINILAELPFASSRTEDFLTFYKEKIGLEYDGASIGCKDHDDVPTSLTFNPGIIKGDQKKIEFIVNIRYPVKSSAKKVVDDIKKNIDQQLISLDLLSDAEPLYIAKDDPFIKKLMTAYQEFTGDNSDPVAIGGGTYARKVTKGVAFGPLFPGQPELAHQKDEFIRIDDLVKSAAIYAKAIIDIAGVKDDE</sequence>
<keyword evidence="4" id="KW-0479">Metal-binding</keyword>
<gene>
    <name evidence="10" type="ORF">DFR79_1445</name>
</gene>
<dbReference type="CDD" id="cd03888">
    <property type="entry name" value="M20_PepV"/>
    <property type="match status" value="1"/>
</dbReference>
<dbReference type="PANTHER" id="PTHR43808">
    <property type="entry name" value="ACETYLORNITHINE DEACETYLASE"/>
    <property type="match status" value="1"/>
</dbReference>
<dbReference type="NCBIfam" id="NF005591">
    <property type="entry name" value="PRK07318.1"/>
    <property type="match status" value="1"/>
</dbReference>
<evidence type="ECO:0000256" key="8">
    <source>
        <dbReference type="ARBA" id="ARBA00023049"/>
    </source>
</evidence>
<dbReference type="RefSeq" id="WP_133516351.1">
    <property type="nucleotide sequence ID" value="NZ_SNWX01000044.1"/>
</dbReference>
<accession>A0A4R6L9W9</accession>
<evidence type="ECO:0000256" key="4">
    <source>
        <dbReference type="ARBA" id="ARBA00022723"/>
    </source>
</evidence>
<dbReference type="GO" id="GO:0008777">
    <property type="term" value="F:acetylornithine deacetylase activity"/>
    <property type="evidence" value="ECO:0007669"/>
    <property type="project" value="TreeGrafter"/>
</dbReference>
<keyword evidence="5" id="KW-0378">Hydrolase</keyword>
<evidence type="ECO:0000256" key="3">
    <source>
        <dbReference type="ARBA" id="ARBA00022670"/>
    </source>
</evidence>
<feature type="domain" description="Peptidase M20 dimerisation" evidence="9">
    <location>
        <begin position="260"/>
        <end position="372"/>
    </location>
</feature>
<evidence type="ECO:0000259" key="9">
    <source>
        <dbReference type="Pfam" id="PF07687"/>
    </source>
</evidence>
<evidence type="ECO:0000313" key="10">
    <source>
        <dbReference type="EMBL" id="TDO71619.1"/>
    </source>
</evidence>
<comment type="cofactor">
    <cofactor evidence="1">
        <name>Zn(2+)</name>
        <dbReference type="ChEBI" id="CHEBI:29105"/>
    </cofactor>
</comment>
<dbReference type="InterPro" id="IPR036264">
    <property type="entry name" value="Bact_exopeptidase_dim_dom"/>
</dbReference>
<evidence type="ECO:0000256" key="1">
    <source>
        <dbReference type="ARBA" id="ARBA00001947"/>
    </source>
</evidence>
<dbReference type="InterPro" id="IPR010964">
    <property type="entry name" value="M20A_pepV-rel"/>
</dbReference>
<reference evidence="10 11" key="1">
    <citation type="submission" date="2019-03" db="EMBL/GenBank/DDBJ databases">
        <title>Subsurface microbial communities from deep shales in Ohio and West Virginia, USA.</title>
        <authorList>
            <person name="Wrighton K."/>
        </authorList>
    </citation>
    <scope>NUCLEOTIDE SEQUENCE [LARGE SCALE GENOMIC DNA]</scope>
    <source>
        <strain evidence="10 11">MA284_T2</strain>
    </source>
</reference>
<dbReference type="SUPFAM" id="SSF55031">
    <property type="entry name" value="Bacterial exopeptidase dimerisation domain"/>
    <property type="match status" value="1"/>
</dbReference>
<evidence type="ECO:0000313" key="11">
    <source>
        <dbReference type="Proteomes" id="UP000295064"/>
    </source>
</evidence>
<dbReference type="EMBL" id="SNWX01000044">
    <property type="protein sequence ID" value="TDO71619.1"/>
    <property type="molecule type" value="Genomic_DNA"/>
</dbReference>
<name>A0A4R6L9W9_9FIRM</name>
<dbReference type="GO" id="GO:0006526">
    <property type="term" value="P:L-arginine biosynthetic process"/>
    <property type="evidence" value="ECO:0007669"/>
    <property type="project" value="TreeGrafter"/>
</dbReference>
<keyword evidence="3" id="KW-0645">Protease</keyword>
<dbReference type="Gene3D" id="3.30.70.360">
    <property type="match status" value="2"/>
</dbReference>
<dbReference type="GO" id="GO:0016805">
    <property type="term" value="F:dipeptidase activity"/>
    <property type="evidence" value="ECO:0007669"/>
    <property type="project" value="UniProtKB-KW"/>
</dbReference>
<evidence type="ECO:0000256" key="6">
    <source>
        <dbReference type="ARBA" id="ARBA00022833"/>
    </source>
</evidence>
<dbReference type="InterPro" id="IPR001261">
    <property type="entry name" value="ArgE/DapE_CS"/>
</dbReference>
<dbReference type="PROSITE" id="PS00759">
    <property type="entry name" value="ARGE_DAPE_CPG2_2"/>
    <property type="match status" value="1"/>
</dbReference>
<protein>
    <submittedName>
        <fullName evidence="10">Succinyl-diaminopimelate desuccinylase</fullName>
    </submittedName>
</protein>
<dbReference type="SUPFAM" id="SSF53187">
    <property type="entry name" value="Zn-dependent exopeptidases"/>
    <property type="match status" value="1"/>
</dbReference>
<proteinExistence type="inferred from homology"/>
<dbReference type="Proteomes" id="UP000295064">
    <property type="component" value="Unassembled WGS sequence"/>
</dbReference>
<evidence type="ECO:0000256" key="7">
    <source>
        <dbReference type="ARBA" id="ARBA00022997"/>
    </source>
</evidence>
<comment type="similarity">
    <text evidence="2">Belongs to the peptidase M20A family.</text>
</comment>
<dbReference type="NCBIfam" id="TIGR01887">
    <property type="entry name" value="dipeptidaselike"/>
    <property type="match status" value="1"/>
</dbReference>
<evidence type="ECO:0000256" key="2">
    <source>
        <dbReference type="ARBA" id="ARBA00006247"/>
    </source>
</evidence>
<dbReference type="Pfam" id="PF01546">
    <property type="entry name" value="Peptidase_M20"/>
    <property type="match status" value="1"/>
</dbReference>
<dbReference type="GO" id="GO:0008237">
    <property type="term" value="F:metallopeptidase activity"/>
    <property type="evidence" value="ECO:0007669"/>
    <property type="project" value="UniProtKB-KW"/>
</dbReference>
<evidence type="ECO:0000256" key="5">
    <source>
        <dbReference type="ARBA" id="ARBA00022801"/>
    </source>
</evidence>
<dbReference type="GO" id="GO:0008270">
    <property type="term" value="F:zinc ion binding"/>
    <property type="evidence" value="ECO:0007669"/>
    <property type="project" value="InterPro"/>
</dbReference>
<dbReference type="Gene3D" id="3.40.630.10">
    <property type="entry name" value="Zn peptidases"/>
    <property type="match status" value="1"/>
</dbReference>
<dbReference type="InterPro" id="IPR002933">
    <property type="entry name" value="Peptidase_M20"/>
</dbReference>
<keyword evidence="8" id="KW-0482">Metalloprotease</keyword>
<dbReference type="InterPro" id="IPR050072">
    <property type="entry name" value="Peptidase_M20A"/>
</dbReference>
<organism evidence="10 11">
    <name type="scientific">Halanaerobium saccharolyticum</name>
    <dbReference type="NCBI Taxonomy" id="43595"/>
    <lineage>
        <taxon>Bacteria</taxon>
        <taxon>Bacillati</taxon>
        <taxon>Bacillota</taxon>
        <taxon>Clostridia</taxon>
        <taxon>Halanaerobiales</taxon>
        <taxon>Halanaerobiaceae</taxon>
        <taxon>Halanaerobium</taxon>
    </lineage>
</organism>
<dbReference type="AlphaFoldDB" id="A0A4R6L9W9"/>
<dbReference type="OrthoDB" id="9761532at2"/>
<dbReference type="InterPro" id="IPR011650">
    <property type="entry name" value="Peptidase_M20_dimer"/>
</dbReference>
<comment type="caution">
    <text evidence="10">The sequence shown here is derived from an EMBL/GenBank/DDBJ whole genome shotgun (WGS) entry which is preliminary data.</text>
</comment>
<keyword evidence="6" id="KW-0862">Zinc</keyword>
<dbReference type="Pfam" id="PF07687">
    <property type="entry name" value="M20_dimer"/>
    <property type="match status" value="1"/>
</dbReference>
<dbReference type="GO" id="GO:0006508">
    <property type="term" value="P:proteolysis"/>
    <property type="evidence" value="ECO:0007669"/>
    <property type="project" value="UniProtKB-KW"/>
</dbReference>
<keyword evidence="7" id="KW-0224">Dipeptidase</keyword>